<dbReference type="EMBL" id="CAKKLH010000327">
    <property type="protein sequence ID" value="CAH0112545.1"/>
    <property type="molecule type" value="Genomic_DNA"/>
</dbReference>
<evidence type="ECO:0000313" key="3">
    <source>
        <dbReference type="Proteomes" id="UP000789390"/>
    </source>
</evidence>
<gene>
    <name evidence="2" type="ORF">DGAL_LOCUS16276</name>
</gene>
<protein>
    <submittedName>
        <fullName evidence="2">Uncharacterized protein</fullName>
    </submittedName>
</protein>
<evidence type="ECO:0000313" key="2">
    <source>
        <dbReference type="EMBL" id="CAH0112545.1"/>
    </source>
</evidence>
<dbReference type="Proteomes" id="UP000789390">
    <property type="component" value="Unassembled WGS sequence"/>
</dbReference>
<proteinExistence type="predicted"/>
<keyword evidence="1" id="KW-0732">Signal</keyword>
<dbReference type="OrthoDB" id="6334628at2759"/>
<name>A0A8J2WPJ7_9CRUS</name>
<reference evidence="2" key="1">
    <citation type="submission" date="2021-11" db="EMBL/GenBank/DDBJ databases">
        <authorList>
            <person name="Schell T."/>
        </authorList>
    </citation>
    <scope>NUCLEOTIDE SEQUENCE</scope>
    <source>
        <strain evidence="2">M5</strain>
    </source>
</reference>
<organism evidence="2 3">
    <name type="scientific">Daphnia galeata</name>
    <dbReference type="NCBI Taxonomy" id="27404"/>
    <lineage>
        <taxon>Eukaryota</taxon>
        <taxon>Metazoa</taxon>
        <taxon>Ecdysozoa</taxon>
        <taxon>Arthropoda</taxon>
        <taxon>Crustacea</taxon>
        <taxon>Branchiopoda</taxon>
        <taxon>Diplostraca</taxon>
        <taxon>Cladocera</taxon>
        <taxon>Anomopoda</taxon>
        <taxon>Daphniidae</taxon>
        <taxon>Daphnia</taxon>
    </lineage>
</organism>
<comment type="caution">
    <text evidence="2">The sequence shown here is derived from an EMBL/GenBank/DDBJ whole genome shotgun (WGS) entry which is preliminary data.</text>
</comment>
<feature type="chain" id="PRO_5035275329" evidence="1">
    <location>
        <begin position="23"/>
        <end position="95"/>
    </location>
</feature>
<accession>A0A8J2WPJ7</accession>
<sequence length="95" mass="10272">MYFTRPAIFLFLVFSLSVLIAAEDKSRLRSVIDDLTEDWGSGRTSSDGCIWRGTSPFCNGGCDVMGHVVRETSASGDGEKCWTGIKVLCCPASSV</sequence>
<dbReference type="AlphaFoldDB" id="A0A8J2WPJ7"/>
<dbReference type="PANTHER" id="PTHR35180">
    <property type="entry name" value="PROTEIN CBG06219"/>
    <property type="match status" value="1"/>
</dbReference>
<dbReference type="PANTHER" id="PTHR35180:SF4">
    <property type="entry name" value="PROTEIN CBG06219"/>
    <property type="match status" value="1"/>
</dbReference>
<keyword evidence="3" id="KW-1185">Reference proteome</keyword>
<evidence type="ECO:0000256" key="1">
    <source>
        <dbReference type="SAM" id="SignalP"/>
    </source>
</evidence>
<feature type="signal peptide" evidence="1">
    <location>
        <begin position="1"/>
        <end position="22"/>
    </location>
</feature>